<dbReference type="AlphaFoldDB" id="A0A2B7W1X5"/>
<reference evidence="1 2" key="1">
    <citation type="submission" date="2017-09" db="EMBL/GenBank/DDBJ databases">
        <title>Large-scale bioinformatics analysis of Bacillus genomes uncovers conserved roles of natural products in bacterial physiology.</title>
        <authorList>
            <consortium name="Agbiome Team Llc"/>
            <person name="Bleich R.M."/>
            <person name="Grubbs K.J."/>
            <person name="Santa Maria K.C."/>
            <person name="Allen S.E."/>
            <person name="Farag S."/>
            <person name="Shank E.A."/>
            <person name="Bowers A."/>
        </authorList>
    </citation>
    <scope>NUCLEOTIDE SEQUENCE [LARGE SCALE GENOMIC DNA]</scope>
    <source>
        <strain evidence="1 2">AFS094862</strain>
    </source>
</reference>
<protein>
    <submittedName>
        <fullName evidence="1">Sugar ABC transporter substrate-binding protein</fullName>
    </submittedName>
</protein>
<dbReference type="RefSeq" id="WP_098733757.1">
    <property type="nucleotide sequence ID" value="NZ_NVOI01000061.1"/>
</dbReference>
<comment type="caution">
    <text evidence="1">The sequence shown here is derived from an EMBL/GenBank/DDBJ whole genome shotgun (WGS) entry which is preliminary data.</text>
</comment>
<dbReference type="EMBL" id="NVOI01000061">
    <property type="protein sequence ID" value="PGG90602.1"/>
    <property type="molecule type" value="Genomic_DNA"/>
</dbReference>
<dbReference type="Proteomes" id="UP000225320">
    <property type="component" value="Unassembled WGS sequence"/>
</dbReference>
<name>A0A2B7W1X5_9BACI</name>
<evidence type="ECO:0000313" key="1">
    <source>
        <dbReference type="EMBL" id="PGG90602.1"/>
    </source>
</evidence>
<organism evidence="1 2">
    <name type="scientific">Bacillus toyonensis</name>
    <dbReference type="NCBI Taxonomy" id="155322"/>
    <lineage>
        <taxon>Bacteria</taxon>
        <taxon>Bacillati</taxon>
        <taxon>Bacillota</taxon>
        <taxon>Bacilli</taxon>
        <taxon>Bacillales</taxon>
        <taxon>Bacillaceae</taxon>
        <taxon>Bacillus</taxon>
        <taxon>Bacillus cereus group</taxon>
    </lineage>
</organism>
<accession>A0A2B7W1X5</accession>
<sequence length="157" mass="18815">MSVFKVHVALEEVDFLWDQREVFQFRELWNSNCTLLEISKRFKRKQIEVAALIVDQVDKFKIHNRKMGLGEIGDKSIRNKKKEEIPPYVYIALEEVDFIWNEDDIEHFKDLWKKRFSIEDIANRLGRHQIELATLILDQFGLEYMLNCLLETENRVA</sequence>
<gene>
    <name evidence="1" type="ORF">CON73_16160</name>
</gene>
<evidence type="ECO:0000313" key="2">
    <source>
        <dbReference type="Proteomes" id="UP000225320"/>
    </source>
</evidence>
<proteinExistence type="predicted"/>